<evidence type="ECO:0000313" key="2">
    <source>
        <dbReference type="EMBL" id="GEN85866.1"/>
    </source>
</evidence>
<evidence type="ECO:0000313" key="3">
    <source>
        <dbReference type="Proteomes" id="UP000321558"/>
    </source>
</evidence>
<protein>
    <submittedName>
        <fullName evidence="2">Uncharacterized protein</fullName>
    </submittedName>
</protein>
<dbReference type="OrthoDB" id="2720196at2"/>
<organism evidence="2 3">
    <name type="scientific">Oceanobacillus sojae</name>
    <dbReference type="NCBI Taxonomy" id="582851"/>
    <lineage>
        <taxon>Bacteria</taxon>
        <taxon>Bacillati</taxon>
        <taxon>Bacillota</taxon>
        <taxon>Bacilli</taxon>
        <taxon>Bacillales</taxon>
        <taxon>Bacillaceae</taxon>
        <taxon>Oceanobacillus</taxon>
    </lineage>
</organism>
<comment type="caution">
    <text evidence="2">The sequence shown here is derived from an EMBL/GenBank/DDBJ whole genome shotgun (WGS) entry which is preliminary data.</text>
</comment>
<dbReference type="AlphaFoldDB" id="A0A511ZEJ7"/>
<evidence type="ECO:0000256" key="1">
    <source>
        <dbReference type="SAM" id="Coils"/>
    </source>
</evidence>
<gene>
    <name evidence="2" type="ORF">OSO01_06050</name>
</gene>
<keyword evidence="3" id="KW-1185">Reference proteome</keyword>
<dbReference type="RefSeq" id="WP_147208520.1">
    <property type="nucleotide sequence ID" value="NZ_BJYM01000002.1"/>
</dbReference>
<sequence>MSFHNHPSPGWQSYHQNHRDNIQQDNYLHFDNRNNSGNQNVETQIQGPVYGTGMLPGHNTLSVRDTNSQGLGNSQYNTYSTYPVSSYHGITPDMQYMMQMITQLKNQMDQLNRLIIQNNRLLQSIHDQEDTKCVQGNSGGAVIVRM</sequence>
<feature type="coiled-coil region" evidence="1">
    <location>
        <begin position="94"/>
        <end position="124"/>
    </location>
</feature>
<proteinExistence type="predicted"/>
<name>A0A511ZEJ7_9BACI</name>
<dbReference type="Proteomes" id="UP000321558">
    <property type="component" value="Unassembled WGS sequence"/>
</dbReference>
<reference evidence="2 3" key="1">
    <citation type="submission" date="2019-07" db="EMBL/GenBank/DDBJ databases">
        <title>Whole genome shotgun sequence of Oceanobacillus sojae NBRC 105379.</title>
        <authorList>
            <person name="Hosoyama A."/>
            <person name="Uohara A."/>
            <person name="Ohji S."/>
            <person name="Ichikawa N."/>
        </authorList>
    </citation>
    <scope>NUCLEOTIDE SEQUENCE [LARGE SCALE GENOMIC DNA]</scope>
    <source>
        <strain evidence="2 3">NBRC 105379</strain>
    </source>
</reference>
<keyword evidence="1" id="KW-0175">Coiled coil</keyword>
<accession>A0A511ZEJ7</accession>
<dbReference type="EMBL" id="BJYM01000002">
    <property type="protein sequence ID" value="GEN85866.1"/>
    <property type="molecule type" value="Genomic_DNA"/>
</dbReference>